<gene>
    <name evidence="4" type="ORF">ABB28_06660</name>
</gene>
<keyword evidence="3" id="KW-0175">Coiled coil</keyword>
<dbReference type="PATRIC" id="fig|517011.3.peg.950"/>
<keyword evidence="2" id="KW-0449">Lipoprotein</keyword>
<accession>A0A0R0DAT1</accession>
<dbReference type="Gene3D" id="2.20.200.10">
    <property type="entry name" value="Outer membrane efflux proteins (OEP)"/>
    <property type="match status" value="1"/>
</dbReference>
<keyword evidence="2" id="KW-0812">Transmembrane</keyword>
<evidence type="ECO:0000313" key="5">
    <source>
        <dbReference type="Proteomes" id="UP000051386"/>
    </source>
</evidence>
<dbReference type="SUPFAM" id="SSF56954">
    <property type="entry name" value="Outer membrane efflux proteins (OEP)"/>
    <property type="match status" value="1"/>
</dbReference>
<evidence type="ECO:0000256" key="2">
    <source>
        <dbReference type="RuleBase" id="RU362097"/>
    </source>
</evidence>
<keyword evidence="2" id="KW-0564">Palmitate</keyword>
<keyword evidence="2" id="KW-0472">Membrane</keyword>
<feature type="chain" id="PRO_5005967176" evidence="2">
    <location>
        <begin position="32"/>
        <end position="482"/>
    </location>
</feature>
<proteinExistence type="inferred from homology"/>
<dbReference type="PANTHER" id="PTHR30203:SF32">
    <property type="entry name" value="CATION EFFLUX SYSTEM PROTEIN CUSC"/>
    <property type="match status" value="1"/>
</dbReference>
<dbReference type="InterPro" id="IPR003423">
    <property type="entry name" value="OMP_efflux"/>
</dbReference>
<feature type="signal peptide" evidence="2">
    <location>
        <begin position="1"/>
        <end position="31"/>
    </location>
</feature>
<organism evidence="4 5">
    <name type="scientific">Stenotrophomonas chelatiphaga</name>
    <dbReference type="NCBI Taxonomy" id="517011"/>
    <lineage>
        <taxon>Bacteria</taxon>
        <taxon>Pseudomonadati</taxon>
        <taxon>Pseudomonadota</taxon>
        <taxon>Gammaproteobacteria</taxon>
        <taxon>Lysobacterales</taxon>
        <taxon>Lysobacteraceae</taxon>
        <taxon>Stenotrophomonas</taxon>
    </lineage>
</organism>
<dbReference type="GO" id="GO:0009279">
    <property type="term" value="C:cell outer membrane"/>
    <property type="evidence" value="ECO:0007669"/>
    <property type="project" value="UniProtKB-SubCell"/>
</dbReference>
<dbReference type="InterPro" id="IPR010131">
    <property type="entry name" value="MdtP/NodT-like"/>
</dbReference>
<keyword evidence="5" id="KW-1185">Reference proteome</keyword>
<dbReference type="Pfam" id="PF02321">
    <property type="entry name" value="OEP"/>
    <property type="match status" value="2"/>
</dbReference>
<comment type="subcellular location">
    <subcellularLocation>
        <location evidence="2">Cell outer membrane</location>
        <topology evidence="2">Lipid-anchor</topology>
    </subcellularLocation>
</comment>
<reference evidence="4 5" key="1">
    <citation type="submission" date="2015-05" db="EMBL/GenBank/DDBJ databases">
        <title>Genome sequencing and analysis of members of genus Stenotrophomonas.</title>
        <authorList>
            <person name="Patil P.P."/>
            <person name="Midha S."/>
            <person name="Patil P.B."/>
        </authorList>
    </citation>
    <scope>NUCLEOTIDE SEQUENCE [LARGE SCALE GENOMIC DNA]</scope>
    <source>
        <strain evidence="4 5">DSM 21508</strain>
    </source>
</reference>
<evidence type="ECO:0000256" key="1">
    <source>
        <dbReference type="ARBA" id="ARBA00007613"/>
    </source>
</evidence>
<keyword evidence="2" id="KW-0732">Signal</keyword>
<dbReference type="EMBL" id="LDJK01000020">
    <property type="protein sequence ID" value="KRG74769.1"/>
    <property type="molecule type" value="Genomic_DNA"/>
</dbReference>
<feature type="coiled-coil region" evidence="3">
    <location>
        <begin position="238"/>
        <end position="265"/>
    </location>
</feature>
<comment type="caution">
    <text evidence="4">The sequence shown here is derived from an EMBL/GenBank/DDBJ whole genome shotgun (WGS) entry which is preliminary data.</text>
</comment>
<keyword evidence="2" id="KW-1134">Transmembrane beta strand</keyword>
<dbReference type="PANTHER" id="PTHR30203">
    <property type="entry name" value="OUTER MEMBRANE CATION EFFLUX PROTEIN"/>
    <property type="match status" value="1"/>
</dbReference>
<dbReference type="Proteomes" id="UP000051386">
    <property type="component" value="Unassembled WGS sequence"/>
</dbReference>
<dbReference type="AlphaFoldDB" id="A0A0R0DAT1"/>
<dbReference type="GO" id="GO:0015562">
    <property type="term" value="F:efflux transmembrane transporter activity"/>
    <property type="evidence" value="ECO:0007669"/>
    <property type="project" value="InterPro"/>
</dbReference>
<name>A0A0R0DAT1_9GAMM</name>
<comment type="similarity">
    <text evidence="1 2">Belongs to the outer membrane factor (OMF) (TC 1.B.17) family.</text>
</comment>
<sequence length="482" mass="51564">MRLPMTCFYPAPSRLLLATALLASLAGCASAGRYPVLAAAVPASYGTHSTSLGAADAAPVSGLDQPRADVRADAWWTGFGDAGLDRLVSRVLEVNNDLAVAGLNVQRARLQAGLARNALFPDPSLSGIGTSTARPIDRSADWQRTGDYATGVSLQWEVDLWGKLRTQRDIAVWSAQATEEDRQNTALIAIGDAVDYYWNLAYLNQSIAAGAEDLARLQRTLELVQARLDAGAAAGMEVRQARQSLEAQRAAQSALEQQRVEARNALTVLLDGQPWPQAEEPQSLAGATSPALQAGLPAELLARRPDLRAAELRLRNSLKQIHVTATSYYPTLSLNGGISTSGPSLGDVLRNPVATLGAGLALPFLNLQRAQLETDVAGTDYQVAATTFRKTLYTALSEVDNALSARDQLAIQVAASQASFTEAVAVERAEEVRYRVGATDLRDWLLAQQTRRQAELSLARVRQTQLANDVTLFKALGGSAAR</sequence>
<dbReference type="NCBIfam" id="TIGR01845">
    <property type="entry name" value="outer_NodT"/>
    <property type="match status" value="1"/>
</dbReference>
<dbReference type="Gene3D" id="1.20.1600.10">
    <property type="entry name" value="Outer membrane efflux proteins (OEP)"/>
    <property type="match status" value="1"/>
</dbReference>
<evidence type="ECO:0000256" key="3">
    <source>
        <dbReference type="SAM" id="Coils"/>
    </source>
</evidence>
<evidence type="ECO:0000313" key="4">
    <source>
        <dbReference type="EMBL" id="KRG74769.1"/>
    </source>
</evidence>
<dbReference type="PROSITE" id="PS51257">
    <property type="entry name" value="PROKAR_LIPOPROTEIN"/>
    <property type="match status" value="1"/>
</dbReference>
<protein>
    <submittedName>
        <fullName evidence="4">Transporter</fullName>
    </submittedName>
</protein>